<evidence type="ECO:0000313" key="2">
    <source>
        <dbReference type="Proteomes" id="UP001164746"/>
    </source>
</evidence>
<name>A0ABY7EES6_MYAAR</name>
<dbReference type="Proteomes" id="UP001164746">
    <property type="component" value="Chromosome 6"/>
</dbReference>
<evidence type="ECO:0000313" key="1">
    <source>
        <dbReference type="EMBL" id="WAR07427.1"/>
    </source>
</evidence>
<proteinExistence type="predicted"/>
<accession>A0ABY7EES6</accession>
<sequence length="89" mass="10732">MAVMQLFIDSLHVLNQSLAIQGYNLSLETFTFTRQCFQDDFKLLKEYEGDEDIYPMMNTNMQRMCGDFLIVRQWEIIMIFTYIKMSFYN</sequence>
<keyword evidence="2" id="KW-1185">Reference proteome</keyword>
<dbReference type="EMBL" id="CP111017">
    <property type="protein sequence ID" value="WAR07427.1"/>
    <property type="molecule type" value="Genomic_DNA"/>
</dbReference>
<organism evidence="1 2">
    <name type="scientific">Mya arenaria</name>
    <name type="common">Soft-shell clam</name>
    <dbReference type="NCBI Taxonomy" id="6604"/>
    <lineage>
        <taxon>Eukaryota</taxon>
        <taxon>Metazoa</taxon>
        <taxon>Spiralia</taxon>
        <taxon>Lophotrochozoa</taxon>
        <taxon>Mollusca</taxon>
        <taxon>Bivalvia</taxon>
        <taxon>Autobranchia</taxon>
        <taxon>Heteroconchia</taxon>
        <taxon>Euheterodonta</taxon>
        <taxon>Imparidentia</taxon>
        <taxon>Neoheterodontei</taxon>
        <taxon>Myida</taxon>
        <taxon>Myoidea</taxon>
        <taxon>Myidae</taxon>
        <taxon>Mya</taxon>
    </lineage>
</organism>
<reference evidence="1" key="1">
    <citation type="submission" date="2022-11" db="EMBL/GenBank/DDBJ databases">
        <title>Centuries of genome instability and evolution in soft-shell clam transmissible cancer (bioRxiv).</title>
        <authorList>
            <person name="Hart S.F.M."/>
            <person name="Yonemitsu M.A."/>
            <person name="Giersch R.M."/>
            <person name="Beal B.F."/>
            <person name="Arriagada G."/>
            <person name="Davis B.W."/>
            <person name="Ostrander E.A."/>
            <person name="Goff S.P."/>
            <person name="Metzger M.J."/>
        </authorList>
    </citation>
    <scope>NUCLEOTIDE SEQUENCE</scope>
    <source>
        <strain evidence="1">MELC-2E11</strain>
        <tissue evidence="1">Siphon/mantle</tissue>
    </source>
</reference>
<protein>
    <submittedName>
        <fullName evidence="1">Uncharacterized protein</fullName>
    </submittedName>
</protein>
<gene>
    <name evidence="1" type="ORF">MAR_017385</name>
</gene>